<evidence type="ECO:0000256" key="1">
    <source>
        <dbReference type="ARBA" id="ARBA00022679"/>
    </source>
</evidence>
<dbReference type="RefSeq" id="WP_015557298.1">
    <property type="nucleotide sequence ID" value="NC_021039.1"/>
</dbReference>
<evidence type="ECO:0000259" key="3">
    <source>
        <dbReference type="PROSITE" id="PS51186"/>
    </source>
</evidence>
<dbReference type="GO" id="GO:0016747">
    <property type="term" value="F:acyltransferase activity, transferring groups other than amino-acyl groups"/>
    <property type="evidence" value="ECO:0007669"/>
    <property type="project" value="InterPro"/>
</dbReference>
<dbReference type="PANTHER" id="PTHR43420:SF12">
    <property type="entry name" value="N-ACETYLTRANSFERASE DOMAIN-CONTAINING PROTEIN"/>
    <property type="match status" value="1"/>
</dbReference>
<dbReference type="Proteomes" id="UP000007054">
    <property type="component" value="Chromosome"/>
</dbReference>
<proteinExistence type="predicted"/>
<dbReference type="Gene3D" id="3.40.630.30">
    <property type="match status" value="1"/>
</dbReference>
<dbReference type="GeneID" id="83154979"/>
<dbReference type="KEGG" id="rch:RUM_01220"/>
<dbReference type="InterPro" id="IPR000182">
    <property type="entry name" value="GNAT_dom"/>
</dbReference>
<feature type="domain" description="N-acetyltransferase" evidence="3">
    <location>
        <begin position="3"/>
        <end position="151"/>
    </location>
</feature>
<dbReference type="AlphaFoldDB" id="D4L9U5"/>
<dbReference type="BioCyc" id="RCHA213810:RUM_RS00595-MONOMER"/>
<keyword evidence="5" id="KW-1185">Reference proteome</keyword>
<keyword evidence="2" id="KW-0012">Acyltransferase</keyword>
<dbReference type="PATRIC" id="fig|213810.4.peg.2125"/>
<dbReference type="HOGENOM" id="CLU_013985_35_2_9"/>
<sequence>MERRMERLTADKLDAFIDLRLTQLKEEGTLETDLRPALEDYLHRHLADGSFVSWILTEGNRILATSGISFVEKPPYPGAPNGRIGLLSCMYTDPACRRQGIASALLERIVAEARARDCRVIQITASRMGEKLYQSFGFVRHARFFQLSLDK</sequence>
<keyword evidence="1 4" id="KW-0808">Transferase</keyword>
<dbReference type="STRING" id="213810.RUM_01220"/>
<dbReference type="PROSITE" id="PS51186">
    <property type="entry name" value="GNAT"/>
    <property type="match status" value="1"/>
</dbReference>
<reference evidence="4" key="1">
    <citation type="submission" date="2010-03" db="EMBL/GenBank/DDBJ databases">
        <title>The genome sequence of Ruminococcus sp. 18P13.</title>
        <authorList>
            <consortium name="metaHIT consortium -- http://www.metahit.eu/"/>
            <person name="Pajon A."/>
            <person name="Turner K."/>
            <person name="Parkhill J."/>
            <person name="Bernalier A."/>
        </authorList>
    </citation>
    <scope>NUCLEOTIDE SEQUENCE [LARGE SCALE GENOMIC DNA]</scope>
    <source>
        <strain evidence="4">Type strain: 18P13</strain>
    </source>
</reference>
<protein>
    <submittedName>
        <fullName evidence="4">Acetyltransferase (GNAT) family</fullName>
    </submittedName>
</protein>
<organism evidence="4 5">
    <name type="scientific">Ruminococcus champanellensis (strain DSM 18848 / JCM 17042 / KCTC 15320 / 18P13)</name>
    <dbReference type="NCBI Taxonomy" id="213810"/>
    <lineage>
        <taxon>Bacteria</taxon>
        <taxon>Bacillati</taxon>
        <taxon>Bacillota</taxon>
        <taxon>Clostridia</taxon>
        <taxon>Eubacteriales</taxon>
        <taxon>Oscillospiraceae</taxon>
        <taxon>Ruminococcus</taxon>
    </lineage>
</organism>
<evidence type="ECO:0000313" key="5">
    <source>
        <dbReference type="Proteomes" id="UP000007054"/>
    </source>
</evidence>
<gene>
    <name evidence="4" type="ordered locus">RUM_01220</name>
</gene>
<dbReference type="Pfam" id="PF00583">
    <property type="entry name" value="Acetyltransf_1"/>
    <property type="match status" value="1"/>
</dbReference>
<dbReference type="SUPFAM" id="SSF55729">
    <property type="entry name" value="Acyl-CoA N-acyltransferases (Nat)"/>
    <property type="match status" value="1"/>
</dbReference>
<evidence type="ECO:0000313" key="4">
    <source>
        <dbReference type="EMBL" id="CBL16390.1"/>
    </source>
</evidence>
<name>D4L9U5_RUMC1</name>
<reference evidence="4" key="2">
    <citation type="submission" date="2010-03" db="EMBL/GenBank/DDBJ databases">
        <authorList>
            <person name="Pajon A."/>
        </authorList>
    </citation>
    <scope>NUCLEOTIDE SEQUENCE</scope>
    <source>
        <strain evidence="4">Type strain: 18P13</strain>
    </source>
</reference>
<dbReference type="EMBL" id="FP929052">
    <property type="protein sequence ID" value="CBL16390.1"/>
    <property type="molecule type" value="Genomic_DNA"/>
</dbReference>
<dbReference type="CDD" id="cd04301">
    <property type="entry name" value="NAT_SF"/>
    <property type="match status" value="1"/>
</dbReference>
<dbReference type="PANTHER" id="PTHR43420">
    <property type="entry name" value="ACETYLTRANSFERASE"/>
    <property type="match status" value="1"/>
</dbReference>
<dbReference type="InterPro" id="IPR016181">
    <property type="entry name" value="Acyl_CoA_acyltransferase"/>
</dbReference>
<evidence type="ECO:0000256" key="2">
    <source>
        <dbReference type="ARBA" id="ARBA00023315"/>
    </source>
</evidence>
<dbReference type="InterPro" id="IPR050680">
    <property type="entry name" value="YpeA/RimI_acetyltransf"/>
</dbReference>
<accession>D4L9U5</accession>